<dbReference type="InterPro" id="IPR015943">
    <property type="entry name" value="WD40/YVTN_repeat-like_dom_sf"/>
</dbReference>
<dbReference type="Gene3D" id="2.130.10.10">
    <property type="entry name" value="YVTN repeat-like/Quinoprotein amine dehydrogenase"/>
    <property type="match status" value="1"/>
</dbReference>
<evidence type="ECO:0000313" key="2">
    <source>
        <dbReference type="EMBL" id="ETO21371.1"/>
    </source>
</evidence>
<dbReference type="AlphaFoldDB" id="X6N5W7"/>
<reference evidence="2 3" key="1">
    <citation type="journal article" date="2013" name="Curr. Biol.">
        <title>The Genome of the Foraminiferan Reticulomyxa filosa.</title>
        <authorList>
            <person name="Glockner G."/>
            <person name="Hulsmann N."/>
            <person name="Schleicher M."/>
            <person name="Noegel A.A."/>
            <person name="Eichinger L."/>
            <person name="Gallinger C."/>
            <person name="Pawlowski J."/>
            <person name="Sierra R."/>
            <person name="Euteneuer U."/>
            <person name="Pillet L."/>
            <person name="Moustafa A."/>
            <person name="Platzer M."/>
            <person name="Groth M."/>
            <person name="Szafranski K."/>
            <person name="Schliwa M."/>
        </authorList>
    </citation>
    <scope>NUCLEOTIDE SEQUENCE [LARGE SCALE GENOMIC DNA]</scope>
</reference>
<sequence>MIVCSDVNGEVNIYNASTGDHLERLKPLLDIEQMRTNERVAKVKKPTNGAASQSPVMGLTQSEAEAKIGTAVGTTMTITTATPTAKEEEVGEEKHKDETMKAFLEPLPVLQSPASPVSPASPANTVVEIDFAQDNQDKPQGNDDGTTANRNDTDDEDDDNDDNDDDDDTDDKREAEKKDDANGEDNPLGKAKSLLGIVGDSKPRLDIVRVSAFGDIVCYSNGLRYICVYTCNGELVKTKSTKDDVLSVIKFSKDGNYVVTGGKATTTFIRDTRTLKLRKQFPESKDAIRCITLDKDEIFMFVTVASGDVLIYSLAMSNFLNNQIHNLDRLGF</sequence>
<dbReference type="InterPro" id="IPR036322">
    <property type="entry name" value="WD40_repeat_dom_sf"/>
</dbReference>
<gene>
    <name evidence="2" type="ORF">RFI_15834</name>
</gene>
<name>X6N5W7_RETFI</name>
<accession>X6N5W7</accession>
<feature type="compositionally biased region" description="Acidic residues" evidence="1">
    <location>
        <begin position="153"/>
        <end position="169"/>
    </location>
</feature>
<dbReference type="Proteomes" id="UP000023152">
    <property type="component" value="Unassembled WGS sequence"/>
</dbReference>
<feature type="compositionally biased region" description="Basic and acidic residues" evidence="1">
    <location>
        <begin position="170"/>
        <end position="181"/>
    </location>
</feature>
<dbReference type="SUPFAM" id="SSF50978">
    <property type="entry name" value="WD40 repeat-like"/>
    <property type="match status" value="1"/>
</dbReference>
<organism evidence="2 3">
    <name type="scientific">Reticulomyxa filosa</name>
    <dbReference type="NCBI Taxonomy" id="46433"/>
    <lineage>
        <taxon>Eukaryota</taxon>
        <taxon>Sar</taxon>
        <taxon>Rhizaria</taxon>
        <taxon>Retaria</taxon>
        <taxon>Foraminifera</taxon>
        <taxon>Monothalamids</taxon>
        <taxon>Reticulomyxidae</taxon>
        <taxon>Reticulomyxa</taxon>
    </lineage>
</organism>
<dbReference type="EMBL" id="ASPP01011688">
    <property type="protein sequence ID" value="ETO21371.1"/>
    <property type="molecule type" value="Genomic_DNA"/>
</dbReference>
<evidence type="ECO:0000256" key="1">
    <source>
        <dbReference type="SAM" id="MobiDB-lite"/>
    </source>
</evidence>
<evidence type="ECO:0000313" key="3">
    <source>
        <dbReference type="Proteomes" id="UP000023152"/>
    </source>
</evidence>
<keyword evidence="3" id="KW-1185">Reference proteome</keyword>
<protein>
    <submittedName>
        <fullName evidence="2">Uncharacterized protein</fullName>
    </submittedName>
</protein>
<comment type="caution">
    <text evidence="2">The sequence shown here is derived from an EMBL/GenBank/DDBJ whole genome shotgun (WGS) entry which is preliminary data.</text>
</comment>
<proteinExistence type="predicted"/>
<feature type="region of interest" description="Disordered" evidence="1">
    <location>
        <begin position="132"/>
        <end position="191"/>
    </location>
</feature>